<dbReference type="EMBL" id="GG745353">
    <property type="protein sequence ID" value="KNE67424.1"/>
    <property type="molecule type" value="Genomic_DNA"/>
</dbReference>
<evidence type="ECO:0000313" key="13">
    <source>
        <dbReference type="Proteomes" id="UP000054350"/>
    </source>
</evidence>
<keyword evidence="5 10" id="KW-0472">Membrane</keyword>
<keyword evidence="13" id="KW-1185">Reference proteome</keyword>
<feature type="transmembrane region" description="Helical" evidence="10">
    <location>
        <begin position="551"/>
        <end position="572"/>
    </location>
</feature>
<feature type="transmembrane region" description="Helical" evidence="10">
    <location>
        <begin position="437"/>
        <end position="465"/>
    </location>
</feature>
<evidence type="ECO:0000256" key="8">
    <source>
        <dbReference type="ARBA" id="ARBA00023224"/>
    </source>
</evidence>
<sequence length="909" mass="97905">MAAPIDMTRRLVRALVLLLAVIVAGVTAAQFTLLVSLPLTGEMKLSATGAREVLEASVDDVNAWAGANGGHKFSLDIRDSAGGMAPAVKNVFDAGAGNSTVGVIGDFGSAQTEAMALAANSFKLWMCSGAATSPDLSNKDDYPFFYRTIPPDSYQGPFLARFIHLMEWKSVALLFASDSYGTGIMTTFTQAADEFKIQVATSQSFTPGDTRGYSVAIDAIKSSGTRIVLYIGVPDDFIAIAREARKAGIIADRDWVWVGAEGLSSLPAVVNDPSKKYTDEDRDNLNGVMYAFPQERGAQYKAFFDTYKNKFSGRQDTTPYSIFFRDCFFSMARGIVKMIGSTNVGTVSGRSYASGVSIKDFLVSFEGTSGQLTYDKDGDREADYTIVNLYQGKATPVFSLPAKDNNSLTSLAPATYYSGRTDKPTDRPSYMIAYVTYLSAGGIVVMGLVGLVILVILATVGYLVVQRAHPAVKSMSLPFLIQIALGLVLILGDVFLWMDIPTPLTCNLQVWVFIVGFELFLTAVAAKTWRTWKIFDNKSLAKLHNLTDTRLFLATMAIVLVQAIVLVLWTLLAPMKPVLVATTSSISYKCESANKVALGTLFQTISIVYNAIILLVVSFLAYKTRKVYSTFRESKFIAYTAENIFLCGVVVTPFLYLATDNFALAAWWIRVFTVIYAVSFAYACLVGRIALVPYMASKAETSGGIKMSFEKGSSNDGTSSAEQMPGKPQTMSGKYPVKVANKLFATWHTHRLTLFALEGFLGMTRLTNNTEQGTIFKLRSIQFDPSPAQYPLCLELRADSTAYLVQFNREEDKNTWIKALSVHCLVYSRSSGNKSTGGPGASTAAPGTGGGTRQLQGGPSFAISAAHYGATSTIGLNSAIGGGVGGGAGPAAGGGSKALQMMDPAQKHR</sequence>
<feature type="transmembrane region" description="Helical" evidence="10">
    <location>
        <begin position="477"/>
        <end position="498"/>
    </location>
</feature>
<evidence type="ECO:0000256" key="2">
    <source>
        <dbReference type="ARBA" id="ARBA00022692"/>
    </source>
</evidence>
<evidence type="ECO:0000256" key="5">
    <source>
        <dbReference type="ARBA" id="ARBA00023136"/>
    </source>
</evidence>
<dbReference type="PRINTS" id="PR00248">
    <property type="entry name" value="GPCRMGR"/>
</dbReference>
<evidence type="ECO:0000256" key="1">
    <source>
        <dbReference type="ARBA" id="ARBA00004141"/>
    </source>
</evidence>
<evidence type="ECO:0000259" key="11">
    <source>
        <dbReference type="PROSITE" id="PS50259"/>
    </source>
</evidence>
<feature type="region of interest" description="Disordered" evidence="9">
    <location>
        <begin position="886"/>
        <end position="909"/>
    </location>
</feature>
<dbReference type="VEuPathDB" id="FungiDB:AMAG_11885"/>
<organism evidence="12 13">
    <name type="scientific">Allomyces macrogynus (strain ATCC 38327)</name>
    <name type="common">Allomyces javanicus var. macrogynus</name>
    <dbReference type="NCBI Taxonomy" id="578462"/>
    <lineage>
        <taxon>Eukaryota</taxon>
        <taxon>Fungi</taxon>
        <taxon>Fungi incertae sedis</taxon>
        <taxon>Blastocladiomycota</taxon>
        <taxon>Blastocladiomycetes</taxon>
        <taxon>Blastocladiales</taxon>
        <taxon>Blastocladiaceae</taxon>
        <taxon>Allomyces</taxon>
    </lineage>
</organism>
<dbReference type="Pfam" id="PF01094">
    <property type="entry name" value="ANF_receptor"/>
    <property type="match status" value="1"/>
</dbReference>
<evidence type="ECO:0000313" key="12">
    <source>
        <dbReference type="EMBL" id="KNE67424.1"/>
    </source>
</evidence>
<dbReference type="Proteomes" id="UP000054350">
    <property type="component" value="Unassembled WGS sequence"/>
</dbReference>
<keyword evidence="8" id="KW-0807">Transducer</keyword>
<feature type="transmembrane region" description="Helical" evidence="10">
    <location>
        <begin position="664"/>
        <end position="685"/>
    </location>
</feature>
<dbReference type="OrthoDB" id="5597995at2759"/>
<keyword evidence="3 10" id="KW-1133">Transmembrane helix</keyword>
<reference evidence="13" key="2">
    <citation type="submission" date="2009-11" db="EMBL/GenBank/DDBJ databases">
        <title>The Genome Sequence of Allomyces macrogynus strain ATCC 38327.</title>
        <authorList>
            <consortium name="The Broad Institute Genome Sequencing Platform"/>
            <person name="Russ C."/>
            <person name="Cuomo C."/>
            <person name="Shea T."/>
            <person name="Young S.K."/>
            <person name="Zeng Q."/>
            <person name="Koehrsen M."/>
            <person name="Haas B."/>
            <person name="Borodovsky M."/>
            <person name="Guigo R."/>
            <person name="Alvarado L."/>
            <person name="Berlin A."/>
            <person name="Borenstein D."/>
            <person name="Chen Z."/>
            <person name="Engels R."/>
            <person name="Freedman E."/>
            <person name="Gellesch M."/>
            <person name="Goldberg J."/>
            <person name="Griggs A."/>
            <person name="Gujja S."/>
            <person name="Heiman D."/>
            <person name="Hepburn T."/>
            <person name="Howarth C."/>
            <person name="Jen D."/>
            <person name="Larson L."/>
            <person name="Lewis B."/>
            <person name="Mehta T."/>
            <person name="Park D."/>
            <person name="Pearson M."/>
            <person name="Roberts A."/>
            <person name="Saif S."/>
            <person name="Shenoy N."/>
            <person name="Sisk P."/>
            <person name="Stolte C."/>
            <person name="Sykes S."/>
            <person name="Walk T."/>
            <person name="White J."/>
            <person name="Yandava C."/>
            <person name="Burger G."/>
            <person name="Gray M.W."/>
            <person name="Holland P.W.H."/>
            <person name="King N."/>
            <person name="Lang F.B.F."/>
            <person name="Roger A.J."/>
            <person name="Ruiz-Trillo I."/>
            <person name="Lander E."/>
            <person name="Nusbaum C."/>
        </authorList>
    </citation>
    <scope>NUCLEOTIDE SEQUENCE [LARGE SCALE GENOMIC DNA]</scope>
    <source>
        <strain evidence="13">ATCC 38327</strain>
    </source>
</reference>
<accession>A0A0L0SYJ8</accession>
<evidence type="ECO:0000256" key="10">
    <source>
        <dbReference type="SAM" id="Phobius"/>
    </source>
</evidence>
<evidence type="ECO:0000256" key="9">
    <source>
        <dbReference type="SAM" id="MobiDB-lite"/>
    </source>
</evidence>
<evidence type="ECO:0000256" key="6">
    <source>
        <dbReference type="ARBA" id="ARBA00023170"/>
    </source>
</evidence>
<comment type="subcellular location">
    <subcellularLocation>
        <location evidence="1">Membrane</location>
        <topology evidence="1">Multi-pass membrane protein</topology>
    </subcellularLocation>
</comment>
<feature type="transmembrane region" description="Helical" evidence="10">
    <location>
        <begin position="510"/>
        <end position="530"/>
    </location>
</feature>
<dbReference type="Gene3D" id="3.40.50.2300">
    <property type="match status" value="2"/>
</dbReference>
<dbReference type="AlphaFoldDB" id="A0A0L0SYJ8"/>
<dbReference type="InterPro" id="IPR028082">
    <property type="entry name" value="Peripla_BP_I"/>
</dbReference>
<keyword evidence="7" id="KW-0325">Glycoprotein</keyword>
<dbReference type="Pfam" id="PF00003">
    <property type="entry name" value="7tm_3"/>
    <property type="match status" value="1"/>
</dbReference>
<keyword evidence="6" id="KW-0675">Receptor</keyword>
<dbReference type="PROSITE" id="PS50259">
    <property type="entry name" value="G_PROTEIN_RECEP_F3_4"/>
    <property type="match status" value="1"/>
</dbReference>
<dbReference type="InterPro" id="IPR001828">
    <property type="entry name" value="ANF_lig-bd_rcpt"/>
</dbReference>
<feature type="compositionally biased region" description="Gly residues" evidence="9">
    <location>
        <begin position="886"/>
        <end position="896"/>
    </location>
</feature>
<dbReference type="STRING" id="578462.A0A0L0SYJ8"/>
<keyword evidence="4" id="KW-0297">G-protein coupled receptor</keyword>
<feature type="region of interest" description="Disordered" evidence="9">
    <location>
        <begin position="830"/>
        <end position="856"/>
    </location>
</feature>
<dbReference type="GO" id="GO:0038039">
    <property type="term" value="C:G protein-coupled receptor heterodimeric complex"/>
    <property type="evidence" value="ECO:0007669"/>
    <property type="project" value="TreeGrafter"/>
</dbReference>
<evidence type="ECO:0000256" key="3">
    <source>
        <dbReference type="ARBA" id="ARBA00022989"/>
    </source>
</evidence>
<dbReference type="PRINTS" id="PR01176">
    <property type="entry name" value="GABABRECEPTR"/>
</dbReference>
<dbReference type="SUPFAM" id="SSF53822">
    <property type="entry name" value="Periplasmic binding protein-like I"/>
    <property type="match status" value="1"/>
</dbReference>
<dbReference type="GO" id="GO:0004965">
    <property type="term" value="F:G protein-coupled GABA receptor activity"/>
    <property type="evidence" value="ECO:0007669"/>
    <property type="project" value="InterPro"/>
</dbReference>
<evidence type="ECO:0000256" key="4">
    <source>
        <dbReference type="ARBA" id="ARBA00023040"/>
    </source>
</evidence>
<feature type="transmembrane region" description="Helical" evidence="10">
    <location>
        <begin position="601"/>
        <end position="624"/>
    </location>
</feature>
<feature type="transmembrane region" description="Helical" evidence="10">
    <location>
        <begin position="636"/>
        <end position="658"/>
    </location>
</feature>
<dbReference type="PANTHER" id="PTHR10519:SF20">
    <property type="entry name" value="G-PROTEIN COUPLED RECEPTOR 156-RELATED"/>
    <property type="match status" value="1"/>
</dbReference>
<dbReference type="eggNOG" id="KOG1055">
    <property type="taxonomic scope" value="Eukaryota"/>
</dbReference>
<feature type="compositionally biased region" description="Polar residues" evidence="9">
    <location>
        <begin position="711"/>
        <end position="722"/>
    </location>
</feature>
<name>A0A0L0SYJ8_ALLM3</name>
<dbReference type="InterPro" id="IPR002455">
    <property type="entry name" value="GPCR3_GABA-B"/>
</dbReference>
<dbReference type="InterPro" id="IPR017978">
    <property type="entry name" value="GPCR_3_C"/>
</dbReference>
<protein>
    <recommendedName>
        <fullName evidence="11">G-protein coupled receptors family 3 profile domain-containing protein</fullName>
    </recommendedName>
</protein>
<dbReference type="GO" id="GO:0007214">
    <property type="term" value="P:gamma-aminobutyric acid signaling pathway"/>
    <property type="evidence" value="ECO:0007669"/>
    <property type="project" value="TreeGrafter"/>
</dbReference>
<feature type="domain" description="G-protein coupled receptors family 3 profile" evidence="11">
    <location>
        <begin position="441"/>
        <end position="679"/>
    </location>
</feature>
<keyword evidence="2 10" id="KW-0812">Transmembrane</keyword>
<dbReference type="PANTHER" id="PTHR10519">
    <property type="entry name" value="GABA-B RECEPTOR"/>
    <property type="match status" value="1"/>
</dbReference>
<proteinExistence type="predicted"/>
<dbReference type="InterPro" id="IPR000337">
    <property type="entry name" value="GPCR_3"/>
</dbReference>
<gene>
    <name evidence="12" type="ORF">AMAG_11885</name>
</gene>
<reference evidence="12 13" key="1">
    <citation type="submission" date="2009-11" db="EMBL/GenBank/DDBJ databases">
        <title>Annotation of Allomyces macrogynus ATCC 38327.</title>
        <authorList>
            <consortium name="The Broad Institute Genome Sequencing Platform"/>
            <person name="Russ C."/>
            <person name="Cuomo C."/>
            <person name="Burger G."/>
            <person name="Gray M.W."/>
            <person name="Holland P.W.H."/>
            <person name="King N."/>
            <person name="Lang F.B.F."/>
            <person name="Roger A.J."/>
            <person name="Ruiz-Trillo I."/>
            <person name="Young S.K."/>
            <person name="Zeng Q."/>
            <person name="Gargeya S."/>
            <person name="Fitzgerald M."/>
            <person name="Haas B."/>
            <person name="Abouelleil A."/>
            <person name="Alvarado L."/>
            <person name="Arachchi H.M."/>
            <person name="Berlin A."/>
            <person name="Chapman S.B."/>
            <person name="Gearin G."/>
            <person name="Goldberg J."/>
            <person name="Griggs A."/>
            <person name="Gujja S."/>
            <person name="Hansen M."/>
            <person name="Heiman D."/>
            <person name="Howarth C."/>
            <person name="Larimer J."/>
            <person name="Lui A."/>
            <person name="MacDonald P.J.P."/>
            <person name="McCowen C."/>
            <person name="Montmayeur A."/>
            <person name="Murphy C."/>
            <person name="Neiman D."/>
            <person name="Pearson M."/>
            <person name="Priest M."/>
            <person name="Roberts A."/>
            <person name="Saif S."/>
            <person name="Shea T."/>
            <person name="Sisk P."/>
            <person name="Stolte C."/>
            <person name="Sykes S."/>
            <person name="Wortman J."/>
            <person name="Nusbaum C."/>
            <person name="Birren B."/>
        </authorList>
    </citation>
    <scope>NUCLEOTIDE SEQUENCE [LARGE SCALE GENOMIC DNA]</scope>
    <source>
        <strain evidence="12 13">ATCC 38327</strain>
    </source>
</reference>
<dbReference type="CDD" id="cd15047">
    <property type="entry name" value="7tmC_GABA-B-like"/>
    <property type="match status" value="1"/>
</dbReference>
<evidence type="ECO:0000256" key="7">
    <source>
        <dbReference type="ARBA" id="ARBA00023180"/>
    </source>
</evidence>
<feature type="region of interest" description="Disordered" evidence="9">
    <location>
        <begin position="709"/>
        <end position="732"/>
    </location>
</feature>